<accession>A0AA40DC85</accession>
<dbReference type="AlphaFoldDB" id="A0AA40DC85"/>
<evidence type="ECO:0000313" key="2">
    <source>
        <dbReference type="Proteomes" id="UP001174997"/>
    </source>
</evidence>
<sequence>MQKWCLRQRNRTGGGSFLPWPAQLPNSPRLSCSRPRLCCLGSEVFEICHHHDHVWSPSTADTTMTTARSMDLPPQRKKGTSGKPTGQTLGSWLLSPVCSVPVFDVALDDTVAHAATVGSRAPGPPSSASLGGQSSWQSWGVCDRSLPPRGRYGYLGWANPALRKTAFCRIPHRRRVCHHRRWRVVIRAFFPVVNHQNLAIGHVTDRPSTSGNGPIKASR</sequence>
<name>A0AA40DC85_9PEZI</name>
<gene>
    <name evidence="1" type="ORF">QBC41DRAFT_58708</name>
</gene>
<reference evidence="1" key="1">
    <citation type="submission" date="2023-06" db="EMBL/GenBank/DDBJ databases">
        <title>Genome-scale phylogeny and comparative genomics of the fungal order Sordariales.</title>
        <authorList>
            <consortium name="Lawrence Berkeley National Laboratory"/>
            <person name="Hensen N."/>
            <person name="Bonometti L."/>
            <person name="Westerberg I."/>
            <person name="Brannstrom I.O."/>
            <person name="Guillou S."/>
            <person name="Cros-Aarteil S."/>
            <person name="Calhoun S."/>
            <person name="Haridas S."/>
            <person name="Kuo A."/>
            <person name="Mondo S."/>
            <person name="Pangilinan J."/>
            <person name="Riley R."/>
            <person name="Labutti K."/>
            <person name="Andreopoulos B."/>
            <person name="Lipzen A."/>
            <person name="Chen C."/>
            <person name="Yanf M."/>
            <person name="Daum C."/>
            <person name="Ng V."/>
            <person name="Clum A."/>
            <person name="Steindorff A."/>
            <person name="Ohm R."/>
            <person name="Martin F."/>
            <person name="Silar P."/>
            <person name="Natvig D."/>
            <person name="Lalanne C."/>
            <person name="Gautier V."/>
            <person name="Ament-Velasquez S.L."/>
            <person name="Kruys A."/>
            <person name="Hutchinson M.I."/>
            <person name="Powell A.J."/>
            <person name="Barry K."/>
            <person name="Miller A.N."/>
            <person name="Grigoriev I.V."/>
            <person name="Debuchy R."/>
            <person name="Gladieux P."/>
            <person name="Thoren M.H."/>
            <person name="Johannesson H."/>
        </authorList>
    </citation>
    <scope>NUCLEOTIDE SEQUENCE</scope>
    <source>
        <strain evidence="1">CBS 307.81</strain>
    </source>
</reference>
<evidence type="ECO:0000313" key="1">
    <source>
        <dbReference type="EMBL" id="KAK0671324.1"/>
    </source>
</evidence>
<dbReference type="Proteomes" id="UP001174997">
    <property type="component" value="Unassembled WGS sequence"/>
</dbReference>
<organism evidence="1 2">
    <name type="scientific">Cercophora samala</name>
    <dbReference type="NCBI Taxonomy" id="330535"/>
    <lineage>
        <taxon>Eukaryota</taxon>
        <taxon>Fungi</taxon>
        <taxon>Dikarya</taxon>
        <taxon>Ascomycota</taxon>
        <taxon>Pezizomycotina</taxon>
        <taxon>Sordariomycetes</taxon>
        <taxon>Sordariomycetidae</taxon>
        <taxon>Sordariales</taxon>
        <taxon>Lasiosphaeriaceae</taxon>
        <taxon>Cercophora</taxon>
    </lineage>
</organism>
<proteinExistence type="predicted"/>
<dbReference type="EMBL" id="JAULSY010000022">
    <property type="protein sequence ID" value="KAK0671324.1"/>
    <property type="molecule type" value="Genomic_DNA"/>
</dbReference>
<comment type="caution">
    <text evidence="1">The sequence shown here is derived from an EMBL/GenBank/DDBJ whole genome shotgun (WGS) entry which is preliminary data.</text>
</comment>
<protein>
    <submittedName>
        <fullName evidence="1">Uncharacterized protein</fullName>
    </submittedName>
</protein>
<keyword evidence="2" id="KW-1185">Reference proteome</keyword>